<dbReference type="Gene3D" id="1.10.8.60">
    <property type="match status" value="1"/>
</dbReference>
<keyword evidence="1" id="KW-0547">Nucleotide-binding</keyword>
<dbReference type="InterPro" id="IPR027417">
    <property type="entry name" value="P-loop_NTPase"/>
</dbReference>
<keyword evidence="2" id="KW-0067">ATP-binding</keyword>
<keyword evidence="7" id="KW-1185">Reference proteome</keyword>
<dbReference type="Gene3D" id="3.40.50.10660">
    <property type="entry name" value="PrpR receptor domain-like"/>
    <property type="match status" value="1"/>
</dbReference>
<sequence>MKNDIRVLGIAPYEGMKIQMLNLAKEYPQIDLTVYVGDMEQGLIIARNNFHGDYDVVISRGATAQMLRQQLTIPVIEIEISMYDILCAIKLAGGLKKKTTMISFADIRNHVLPLCELLECDIDIHTVDSIEAVEPTLRSLQDKQCETILCDVIVNTAAQRLGINSFLITSGLDSIRNAFNQALLLCESQQYLRDENLFFRELIRGQIGHTIVFDSQGNLFLSTLEDLKPELLELLRQELSQSGEEGDQRISRSLKGMRYSIRVRQIASGSLRYTAFFFDERKLPVSSNQMGISFSGRAEAEAAYYNSIFSFAGNLQGSQQEIDQISQSTAPVIFTGEDGTGKESIVSMLYIRGPLRNNPLVSINCSLLNDRSWAFLMEHHNSPLADEGSTLYFANVDVLSLERQYQLIAVLKEMDVCQRNRVMISCVCQSGEYISKVGALFREKLSCLSLYLPPLRQLSHQIPTLMNLCLSHMNVNMPRQILGADPEALSLLQSYNWPHNYTQFRRVIGELAITGTSQIITAENVRQVLRKERHVGAFSSLKENAATPLDLNRTLSEISQDIAIRVVNETEGNHTAAAKRLGISRTTLWRLLQK</sequence>
<organism evidence="6 7">
    <name type="scientific">Lacrimispora celerecrescens</name>
    <dbReference type="NCBI Taxonomy" id="29354"/>
    <lineage>
        <taxon>Bacteria</taxon>
        <taxon>Bacillati</taxon>
        <taxon>Bacillota</taxon>
        <taxon>Clostridia</taxon>
        <taxon>Lachnospirales</taxon>
        <taxon>Lachnospiraceae</taxon>
        <taxon>Lacrimispora</taxon>
    </lineage>
</organism>
<dbReference type="InterPro" id="IPR058031">
    <property type="entry name" value="AAA_lid_NorR"/>
</dbReference>
<dbReference type="PANTHER" id="PTHR32071">
    <property type="entry name" value="TRANSCRIPTIONAL REGULATORY PROTEIN"/>
    <property type="match status" value="1"/>
</dbReference>
<evidence type="ECO:0000256" key="2">
    <source>
        <dbReference type="ARBA" id="ARBA00022840"/>
    </source>
</evidence>
<reference evidence="6 7" key="1">
    <citation type="submission" date="2014-07" db="EMBL/GenBank/DDBJ databases">
        <title>Draft genome of Clostridium celerecrescens 152B isolated from sediments associated with methane hydrate from Krishna Godavari basin.</title>
        <authorList>
            <person name="Honkalas V.S."/>
            <person name="Dabir A.P."/>
            <person name="Arora P."/>
            <person name="Dhakephalkar P.K."/>
        </authorList>
    </citation>
    <scope>NUCLEOTIDE SEQUENCE [LARGE SCALE GENOMIC DNA]</scope>
    <source>
        <strain evidence="6 7">152B</strain>
    </source>
</reference>
<dbReference type="InterPro" id="IPR002197">
    <property type="entry name" value="HTH_Fis"/>
</dbReference>
<dbReference type="InterPro" id="IPR009057">
    <property type="entry name" value="Homeodomain-like_sf"/>
</dbReference>
<dbReference type="SUPFAM" id="SSF52540">
    <property type="entry name" value="P-loop containing nucleoside triphosphate hydrolases"/>
    <property type="match status" value="1"/>
</dbReference>
<evidence type="ECO:0000256" key="1">
    <source>
        <dbReference type="ARBA" id="ARBA00022741"/>
    </source>
</evidence>
<dbReference type="InterPro" id="IPR002078">
    <property type="entry name" value="Sigma_54_int"/>
</dbReference>
<dbReference type="Pfam" id="PF25601">
    <property type="entry name" value="AAA_lid_14"/>
    <property type="match status" value="1"/>
</dbReference>
<evidence type="ECO:0000313" key="7">
    <source>
        <dbReference type="Proteomes" id="UP000028525"/>
    </source>
</evidence>
<dbReference type="STRING" id="29354.IO98_07690"/>
<dbReference type="InterPro" id="IPR010524">
    <property type="entry name" value="Sig_transdc_resp-reg_PrpR_N"/>
</dbReference>
<dbReference type="GO" id="GO:0000156">
    <property type="term" value="F:phosphorelay response regulator activity"/>
    <property type="evidence" value="ECO:0007669"/>
    <property type="project" value="InterPro"/>
</dbReference>
<dbReference type="GO" id="GO:0043565">
    <property type="term" value="F:sequence-specific DNA binding"/>
    <property type="evidence" value="ECO:0007669"/>
    <property type="project" value="InterPro"/>
</dbReference>
<evidence type="ECO:0000313" key="6">
    <source>
        <dbReference type="EMBL" id="KEZ90642.1"/>
    </source>
</evidence>
<dbReference type="Pfam" id="PF14532">
    <property type="entry name" value="Sigma54_activ_2"/>
    <property type="match status" value="1"/>
</dbReference>
<keyword evidence="4" id="KW-0804">Transcription</keyword>
<dbReference type="AlphaFoldDB" id="A0A084JNV8"/>
<proteinExistence type="predicted"/>
<dbReference type="Gene3D" id="1.10.10.60">
    <property type="entry name" value="Homeodomain-like"/>
    <property type="match status" value="1"/>
</dbReference>
<dbReference type="EMBL" id="JPME01000010">
    <property type="protein sequence ID" value="KEZ90642.1"/>
    <property type="molecule type" value="Genomic_DNA"/>
</dbReference>
<accession>A0A084JNV8</accession>
<dbReference type="PRINTS" id="PR01590">
    <property type="entry name" value="HTHFIS"/>
</dbReference>
<dbReference type="Pfam" id="PF06506">
    <property type="entry name" value="PrpR_N"/>
    <property type="match status" value="1"/>
</dbReference>
<evidence type="ECO:0000259" key="5">
    <source>
        <dbReference type="PROSITE" id="PS50045"/>
    </source>
</evidence>
<dbReference type="PROSITE" id="PS50045">
    <property type="entry name" value="SIGMA54_INTERACT_4"/>
    <property type="match status" value="1"/>
</dbReference>
<dbReference type="SUPFAM" id="SSF46689">
    <property type="entry name" value="Homeodomain-like"/>
    <property type="match status" value="1"/>
</dbReference>
<feature type="domain" description="Sigma-54 factor interaction" evidence="5">
    <location>
        <begin position="308"/>
        <end position="513"/>
    </location>
</feature>
<dbReference type="Pfam" id="PF02954">
    <property type="entry name" value="HTH_8"/>
    <property type="match status" value="1"/>
</dbReference>
<dbReference type="GO" id="GO:0006355">
    <property type="term" value="P:regulation of DNA-templated transcription"/>
    <property type="evidence" value="ECO:0007669"/>
    <property type="project" value="InterPro"/>
</dbReference>
<protein>
    <submittedName>
        <fullName evidence="6">Transcriptional regulator</fullName>
    </submittedName>
</protein>
<name>A0A084JNV8_9FIRM</name>
<comment type="caution">
    <text evidence="6">The sequence shown here is derived from an EMBL/GenBank/DDBJ whole genome shotgun (WGS) entry which is preliminary data.</text>
</comment>
<dbReference type="OrthoDB" id="9771372at2"/>
<dbReference type="SUPFAM" id="SSF159800">
    <property type="entry name" value="PrpR receptor domain-like"/>
    <property type="match status" value="1"/>
</dbReference>
<gene>
    <name evidence="6" type="ORF">IO98_07690</name>
</gene>
<dbReference type="Proteomes" id="UP000028525">
    <property type="component" value="Unassembled WGS sequence"/>
</dbReference>
<evidence type="ECO:0000256" key="4">
    <source>
        <dbReference type="ARBA" id="ARBA00023163"/>
    </source>
</evidence>
<keyword evidence="3" id="KW-0805">Transcription regulation</keyword>
<evidence type="ECO:0000256" key="3">
    <source>
        <dbReference type="ARBA" id="ARBA00023015"/>
    </source>
</evidence>
<dbReference type="Gene3D" id="3.40.50.300">
    <property type="entry name" value="P-loop containing nucleotide triphosphate hydrolases"/>
    <property type="match status" value="1"/>
</dbReference>
<dbReference type="GO" id="GO:0005524">
    <property type="term" value="F:ATP binding"/>
    <property type="evidence" value="ECO:0007669"/>
    <property type="project" value="UniProtKB-KW"/>
</dbReference>
<dbReference type="Gene3D" id="3.40.50.2300">
    <property type="match status" value="1"/>
</dbReference>